<dbReference type="Pfam" id="PF08849">
    <property type="entry name" value="BrxA"/>
    <property type="match status" value="1"/>
</dbReference>
<proteinExistence type="predicted"/>
<reference evidence="1" key="1">
    <citation type="submission" date="2022-03" db="EMBL/GenBank/DDBJ databases">
        <title>Identification of a novel bacterium isolated from mangrove sediments.</title>
        <authorList>
            <person name="Pan X."/>
        </authorList>
    </citation>
    <scope>NUCLEOTIDE SEQUENCE</scope>
    <source>
        <strain evidence="1">B2580</strain>
    </source>
</reference>
<dbReference type="EMBL" id="JALHLE010000028">
    <property type="protein sequence ID" value="MCJ2180133.1"/>
    <property type="molecule type" value="Genomic_DNA"/>
</dbReference>
<organism evidence="1 2">
    <name type="scientific">Novosphingobium album</name>
    <name type="common">ex Hu et al. 2023</name>
    <dbReference type="NCBI Taxonomy" id="2930093"/>
    <lineage>
        <taxon>Bacteria</taxon>
        <taxon>Pseudomonadati</taxon>
        <taxon>Pseudomonadota</taxon>
        <taxon>Alphaproteobacteria</taxon>
        <taxon>Sphingomonadales</taxon>
        <taxon>Sphingomonadaceae</taxon>
        <taxon>Novosphingobium</taxon>
    </lineage>
</organism>
<protein>
    <submittedName>
        <fullName evidence="1">DUF1819 family protein</fullName>
    </submittedName>
</protein>
<dbReference type="Gene3D" id="1.10.3540.10">
    <property type="entry name" value="uncharacterized protein from magnetospirillum magneticum domain"/>
    <property type="match status" value="1"/>
</dbReference>
<dbReference type="InterPro" id="IPR023137">
    <property type="entry name" value="BrxA_sf"/>
</dbReference>
<keyword evidence="2" id="KW-1185">Reference proteome</keyword>
<comment type="caution">
    <text evidence="1">The sequence shown here is derived from an EMBL/GenBank/DDBJ whole genome shotgun (WGS) entry which is preliminary data.</text>
</comment>
<sequence>MNSGAHVQHQKYRMSFSVGGLMLNESLAIAHAYRPGETWACARERLLAQGASSFPKLASQTRALREVYDRIGHLSDAERHYLSAEADRTEQQAVMWLAICRTYRFVHEFAVEVINERYQSWRLDLGHEVFDRFLADKAEYDPSLAALSPSTAAKLRQVLFRILREAGVRSVEGRIQPIWLSGRMTRLIEESNLADLRIFPGNGG</sequence>
<evidence type="ECO:0000313" key="2">
    <source>
        <dbReference type="Proteomes" id="UP001162880"/>
    </source>
</evidence>
<gene>
    <name evidence="1" type="ORF">MTR64_16300</name>
</gene>
<dbReference type="InterPro" id="IPR014948">
    <property type="entry name" value="BrxA"/>
</dbReference>
<dbReference type="Proteomes" id="UP001162880">
    <property type="component" value="Unassembled WGS sequence"/>
</dbReference>
<dbReference type="RefSeq" id="WP_243995503.1">
    <property type="nucleotide sequence ID" value="NZ_JALHLE010000028.1"/>
</dbReference>
<name>A0ABT0B539_9SPHN</name>
<evidence type="ECO:0000313" key="1">
    <source>
        <dbReference type="EMBL" id="MCJ2180133.1"/>
    </source>
</evidence>
<accession>A0ABT0B539</accession>